<dbReference type="EMBL" id="MU003726">
    <property type="protein sequence ID" value="KAF2801918.1"/>
    <property type="molecule type" value="Genomic_DNA"/>
</dbReference>
<evidence type="ECO:0000313" key="5">
    <source>
        <dbReference type="Proteomes" id="UP000504636"/>
    </source>
</evidence>
<dbReference type="RefSeq" id="XP_033568882.1">
    <property type="nucleotide sequence ID" value="XM_033721443.1"/>
</dbReference>
<sequence length="500" mass="56947">MCTIPFFAAAILFACVSALPLKNETSGANFQNAMGKEEPKQGWTSSPNERGTADILWSCGSTVILCCWSMLCLNVPGPKDTYWIIIRRKVWIFSLTLCGPEVCAISSMGQYLSAHQSSRDFKAAGISDWTLQHAFFADMGGFVLQTRDWVPFPITAKQLLWLTQRDYISVSPAVFRHIKDRNKVDGMMRFIMVLQTLWFLANFFGRIALGLAITTIELTTVAFIYASLPMVFLWRHKPAEVGVAEVLVTDASMTEILLAGGEAAREPYSKTPLDFIDRKEWAWSIYWHHLRNILRYLRIAAGPQVRPADRVSNFDIPEIPTWVFCLGAVYYFGFAAIFVAGWNMSLPTHTEQLLWRVAGLLCLGTLFVGEIITEMAFTVWPYVRARWLQSCEEGKSKFNPTIAHEHEVSPDERNSRYSRPSNPPRPRPRTIWNWIRNNSVGQDKQVSMQLRVLLPMYVIGLLYITARVFIIVEDILELRSLPLSCYKTPDWQQFIPHLGG</sequence>
<keyword evidence="2" id="KW-1133">Transmembrane helix</keyword>
<keyword evidence="5" id="KW-1185">Reference proteome</keyword>
<evidence type="ECO:0000256" key="1">
    <source>
        <dbReference type="SAM" id="MobiDB-lite"/>
    </source>
</evidence>
<feature type="chain" id="PRO_5044628778" evidence="3">
    <location>
        <begin position="19"/>
        <end position="500"/>
    </location>
</feature>
<feature type="compositionally biased region" description="Basic and acidic residues" evidence="1">
    <location>
        <begin position="403"/>
        <end position="415"/>
    </location>
</feature>
<reference evidence="6" key="2">
    <citation type="submission" date="2020-04" db="EMBL/GenBank/DDBJ databases">
        <authorList>
            <consortium name="NCBI Genome Project"/>
        </authorList>
    </citation>
    <scope>NUCLEOTIDE SEQUENCE</scope>
    <source>
        <strain evidence="6">CBS 304.34</strain>
    </source>
</reference>
<dbReference type="Proteomes" id="UP000504636">
    <property type="component" value="Unplaced"/>
</dbReference>
<feature type="transmembrane region" description="Helical" evidence="2">
    <location>
        <begin position="354"/>
        <end position="380"/>
    </location>
</feature>
<evidence type="ECO:0000313" key="6">
    <source>
        <dbReference type="RefSeq" id="XP_033568882.1"/>
    </source>
</evidence>
<keyword evidence="3" id="KW-0732">Signal</keyword>
<keyword evidence="2" id="KW-0812">Transmembrane</keyword>
<evidence type="ECO:0000256" key="3">
    <source>
        <dbReference type="SAM" id="SignalP"/>
    </source>
</evidence>
<dbReference type="PANTHER" id="PTHR35043">
    <property type="entry name" value="TRANSCRIPTION FACTOR DOMAIN-CONTAINING PROTEIN"/>
    <property type="match status" value="1"/>
</dbReference>
<accession>A0A6A6Y047</accession>
<reference evidence="4 6" key="1">
    <citation type="journal article" date="2020" name="Stud. Mycol.">
        <title>101 Dothideomycetes genomes: a test case for predicting lifestyles and emergence of pathogens.</title>
        <authorList>
            <person name="Haridas S."/>
            <person name="Albert R."/>
            <person name="Binder M."/>
            <person name="Bloem J."/>
            <person name="Labutti K."/>
            <person name="Salamov A."/>
            <person name="Andreopoulos B."/>
            <person name="Baker S."/>
            <person name="Barry K."/>
            <person name="Bills G."/>
            <person name="Bluhm B."/>
            <person name="Cannon C."/>
            <person name="Castanera R."/>
            <person name="Culley D."/>
            <person name="Daum C."/>
            <person name="Ezra D."/>
            <person name="Gonzalez J."/>
            <person name="Henrissat B."/>
            <person name="Kuo A."/>
            <person name="Liang C."/>
            <person name="Lipzen A."/>
            <person name="Lutzoni F."/>
            <person name="Magnuson J."/>
            <person name="Mondo S."/>
            <person name="Nolan M."/>
            <person name="Ohm R."/>
            <person name="Pangilinan J."/>
            <person name="Park H.-J."/>
            <person name="Ramirez L."/>
            <person name="Alfaro M."/>
            <person name="Sun H."/>
            <person name="Tritt A."/>
            <person name="Yoshinaga Y."/>
            <person name="Zwiers L.-H."/>
            <person name="Turgeon B."/>
            <person name="Goodwin S."/>
            <person name="Spatafora J."/>
            <person name="Crous P."/>
            <person name="Grigoriev I."/>
        </authorList>
    </citation>
    <scope>NUCLEOTIDE SEQUENCE</scope>
    <source>
        <strain evidence="4 6">CBS 304.34</strain>
    </source>
</reference>
<feature type="transmembrane region" description="Helical" evidence="2">
    <location>
        <begin position="211"/>
        <end position="234"/>
    </location>
</feature>
<name>A0A6A6Y047_9PEZI</name>
<evidence type="ECO:0000256" key="2">
    <source>
        <dbReference type="SAM" id="Phobius"/>
    </source>
</evidence>
<reference evidence="6" key="3">
    <citation type="submission" date="2025-04" db="UniProtKB">
        <authorList>
            <consortium name="RefSeq"/>
        </authorList>
    </citation>
    <scope>IDENTIFICATION</scope>
    <source>
        <strain evidence="6">CBS 304.34</strain>
    </source>
</reference>
<feature type="region of interest" description="Disordered" evidence="1">
    <location>
        <begin position="402"/>
        <end position="425"/>
    </location>
</feature>
<evidence type="ECO:0000313" key="4">
    <source>
        <dbReference type="EMBL" id="KAF2801918.1"/>
    </source>
</evidence>
<dbReference type="PANTHER" id="PTHR35043:SF8">
    <property type="entry name" value="DUF4220 DOMAIN-CONTAINING PROTEIN"/>
    <property type="match status" value="1"/>
</dbReference>
<gene>
    <name evidence="4 6" type="ORF">BDZ99DRAFT_469220</name>
</gene>
<dbReference type="AlphaFoldDB" id="A0A6A6Y047"/>
<dbReference type="GeneID" id="54462336"/>
<feature type="transmembrane region" description="Helical" evidence="2">
    <location>
        <begin position="319"/>
        <end position="342"/>
    </location>
</feature>
<protein>
    <submittedName>
        <fullName evidence="4 6">Uncharacterized protein</fullName>
    </submittedName>
</protein>
<dbReference type="OrthoDB" id="9451547at2759"/>
<proteinExistence type="predicted"/>
<organism evidence="4">
    <name type="scientific">Mytilinidion resinicola</name>
    <dbReference type="NCBI Taxonomy" id="574789"/>
    <lineage>
        <taxon>Eukaryota</taxon>
        <taxon>Fungi</taxon>
        <taxon>Dikarya</taxon>
        <taxon>Ascomycota</taxon>
        <taxon>Pezizomycotina</taxon>
        <taxon>Dothideomycetes</taxon>
        <taxon>Pleosporomycetidae</taxon>
        <taxon>Mytilinidiales</taxon>
        <taxon>Mytilinidiaceae</taxon>
        <taxon>Mytilinidion</taxon>
    </lineage>
</organism>
<feature type="signal peptide" evidence="3">
    <location>
        <begin position="1"/>
        <end position="18"/>
    </location>
</feature>
<feature type="transmembrane region" description="Helical" evidence="2">
    <location>
        <begin position="452"/>
        <end position="472"/>
    </location>
</feature>
<feature type="transmembrane region" description="Helical" evidence="2">
    <location>
        <begin position="186"/>
        <end position="205"/>
    </location>
</feature>
<keyword evidence="2" id="KW-0472">Membrane</keyword>